<dbReference type="Proteomes" id="UP000005867">
    <property type="component" value="Chromosome"/>
</dbReference>
<accession>G7VEK4</accession>
<dbReference type="BioCyc" id="PSP1104324:GJSN-160-MONOMER"/>
<dbReference type="EMBL" id="CP003098">
    <property type="protein sequence ID" value="AET31628.1"/>
    <property type="molecule type" value="Genomic_DNA"/>
</dbReference>
<sequence length="42" mass="5005">MAFFRWWIGLCCFDCGVCLGEVAPWGVLWRFNFYIVVSVWAR</sequence>
<keyword evidence="2" id="KW-1185">Reference proteome</keyword>
<evidence type="ECO:0000313" key="2">
    <source>
        <dbReference type="Proteomes" id="UP000005867"/>
    </source>
</evidence>
<dbReference type="AlphaFoldDB" id="G7VEK4"/>
<dbReference type="KEGG" id="pyr:P186_0167"/>
<protein>
    <submittedName>
        <fullName evidence="1">Uncharacterized protein</fullName>
    </submittedName>
</protein>
<organism evidence="1 2">
    <name type="scientific">Pyrobaculum ferrireducens</name>
    <dbReference type="NCBI Taxonomy" id="1104324"/>
    <lineage>
        <taxon>Archaea</taxon>
        <taxon>Thermoproteota</taxon>
        <taxon>Thermoprotei</taxon>
        <taxon>Thermoproteales</taxon>
        <taxon>Thermoproteaceae</taxon>
        <taxon>Pyrobaculum</taxon>
    </lineage>
</organism>
<reference evidence="1 2" key="1">
    <citation type="journal article" date="2012" name="J. Bacteriol.">
        <title>Complete genome sequence of strain 1860, a crenarchaeon of the genus pyrobaculum able to grow with various electron acceptors.</title>
        <authorList>
            <person name="Mardanov A.V."/>
            <person name="Gumerov V.M."/>
            <person name="Slobodkina G.B."/>
            <person name="Beletsky A.V."/>
            <person name="Bonch-Osmolovskaya E.A."/>
            <person name="Ravin N.V."/>
            <person name="Skryabin K.G."/>
        </authorList>
    </citation>
    <scope>NUCLEOTIDE SEQUENCE [LARGE SCALE GENOMIC DNA]</scope>
    <source>
        <strain evidence="1 2">1860</strain>
    </source>
</reference>
<proteinExistence type="predicted"/>
<gene>
    <name evidence="1" type="ORF">P186_0167</name>
</gene>
<dbReference type="HOGENOM" id="CLU_3245494_0_0_2"/>
<name>G7VEK4_9CREN</name>
<evidence type="ECO:0000313" key="1">
    <source>
        <dbReference type="EMBL" id="AET31628.1"/>
    </source>
</evidence>